<dbReference type="AlphaFoldDB" id="A0A1M7RAH1"/>
<dbReference type="OrthoDB" id="9777638at2"/>
<dbReference type="GO" id="GO:0032259">
    <property type="term" value="P:methylation"/>
    <property type="evidence" value="ECO:0007669"/>
    <property type="project" value="UniProtKB-KW"/>
</dbReference>
<evidence type="ECO:0000259" key="1">
    <source>
        <dbReference type="Pfam" id="PF08241"/>
    </source>
</evidence>
<dbReference type="CDD" id="cd02440">
    <property type="entry name" value="AdoMet_MTases"/>
    <property type="match status" value="1"/>
</dbReference>
<dbReference type="RefSeq" id="WP_073260740.1">
    <property type="nucleotide sequence ID" value="NZ_FRCS01000009.1"/>
</dbReference>
<dbReference type="InterPro" id="IPR029063">
    <property type="entry name" value="SAM-dependent_MTases_sf"/>
</dbReference>
<proteinExistence type="predicted"/>
<dbReference type="EMBL" id="FRCS01000009">
    <property type="protein sequence ID" value="SHN43345.1"/>
    <property type="molecule type" value="Genomic_DNA"/>
</dbReference>
<accession>A0A1M7RAH1</accession>
<dbReference type="Pfam" id="PF08241">
    <property type="entry name" value="Methyltransf_11"/>
    <property type="match status" value="1"/>
</dbReference>
<feature type="domain" description="Methyltransferase type 11" evidence="1">
    <location>
        <begin position="50"/>
        <end position="138"/>
    </location>
</feature>
<evidence type="ECO:0000313" key="2">
    <source>
        <dbReference type="EMBL" id="SHN43345.1"/>
    </source>
</evidence>
<dbReference type="Gene3D" id="3.40.50.150">
    <property type="entry name" value="Vaccinia Virus protein VP39"/>
    <property type="match status" value="1"/>
</dbReference>
<protein>
    <submittedName>
        <fullName evidence="2">Methyltransferase domain-containing protein</fullName>
    </submittedName>
</protein>
<dbReference type="STRING" id="134849.SAMN05443668_109123"/>
<gene>
    <name evidence="2" type="ORF">SAMN05443668_109123</name>
</gene>
<reference evidence="2 3" key="1">
    <citation type="submission" date="2016-11" db="EMBL/GenBank/DDBJ databases">
        <authorList>
            <person name="Jaros S."/>
            <person name="Januszkiewicz K."/>
            <person name="Wedrychowicz H."/>
        </authorList>
    </citation>
    <scope>NUCLEOTIDE SEQUENCE [LARGE SCALE GENOMIC DNA]</scope>
    <source>
        <strain evidence="2 3">DSM 46144</strain>
    </source>
</reference>
<dbReference type="GO" id="GO:0008757">
    <property type="term" value="F:S-adenosylmethionine-dependent methyltransferase activity"/>
    <property type="evidence" value="ECO:0007669"/>
    <property type="project" value="InterPro"/>
</dbReference>
<sequence>METTDEQATQWNGTKGSAWVSLRPVLDDMYRPLEELLVDVVRDRAGATVLDVGCGAGSTTVALARHAGRCVGVDVAEPMIAAARTRPDAAAAEFLRADAQDHPFPPRTFDTVVSRFGVMFFADPVRAFTNLRRAATDDAVLRLIVWRPAEENPFMTTAEEAAAPLLPNLPVRRPGEPGQFAFGDPSYVRDVLARSGWADVALRPIDVPCAFPENRLVDYFTGLGAVGLALPEADDRTRDAVIRTVRAAFEPFVDGAEVRFTAACWMVDAPVR</sequence>
<organism evidence="2 3">
    <name type="scientific">Cryptosporangium aurantiacum</name>
    <dbReference type="NCBI Taxonomy" id="134849"/>
    <lineage>
        <taxon>Bacteria</taxon>
        <taxon>Bacillati</taxon>
        <taxon>Actinomycetota</taxon>
        <taxon>Actinomycetes</taxon>
        <taxon>Cryptosporangiales</taxon>
        <taxon>Cryptosporangiaceae</taxon>
        <taxon>Cryptosporangium</taxon>
    </lineage>
</organism>
<name>A0A1M7RAH1_9ACTN</name>
<keyword evidence="2" id="KW-0808">Transferase</keyword>
<dbReference type="PANTHER" id="PTHR43861">
    <property type="entry name" value="TRANS-ACONITATE 2-METHYLTRANSFERASE-RELATED"/>
    <property type="match status" value="1"/>
</dbReference>
<dbReference type="InterPro" id="IPR013216">
    <property type="entry name" value="Methyltransf_11"/>
</dbReference>
<keyword evidence="2" id="KW-0489">Methyltransferase</keyword>
<dbReference type="Proteomes" id="UP000184440">
    <property type="component" value="Unassembled WGS sequence"/>
</dbReference>
<evidence type="ECO:0000313" key="3">
    <source>
        <dbReference type="Proteomes" id="UP000184440"/>
    </source>
</evidence>
<dbReference type="SUPFAM" id="SSF53335">
    <property type="entry name" value="S-adenosyl-L-methionine-dependent methyltransferases"/>
    <property type="match status" value="1"/>
</dbReference>
<keyword evidence="3" id="KW-1185">Reference proteome</keyword>